<organism evidence="9 10">
    <name type="scientific">Rasiella rasia</name>
    <dbReference type="NCBI Taxonomy" id="2744027"/>
    <lineage>
        <taxon>Bacteria</taxon>
        <taxon>Pseudomonadati</taxon>
        <taxon>Bacteroidota</taxon>
        <taxon>Flavobacteriia</taxon>
        <taxon>Flavobacteriales</taxon>
        <taxon>Flavobacteriaceae</taxon>
        <taxon>Rasiella</taxon>
    </lineage>
</organism>
<dbReference type="GO" id="GO:0008488">
    <property type="term" value="F:gamma-glutamyl carboxylase activity"/>
    <property type="evidence" value="ECO:0007669"/>
    <property type="project" value="InterPro"/>
</dbReference>
<keyword evidence="5" id="KW-1015">Disulfide bond</keyword>
<protein>
    <submittedName>
        <fullName evidence="9">HTTM domain-containing protein</fullName>
    </submittedName>
</protein>
<feature type="transmembrane region" description="Helical" evidence="7">
    <location>
        <begin position="290"/>
        <end position="307"/>
    </location>
</feature>
<feature type="domain" description="HTTM-like" evidence="8">
    <location>
        <begin position="6"/>
        <end position="265"/>
    </location>
</feature>
<name>A0A6G6GMF1_9FLAO</name>
<dbReference type="Pfam" id="PF05090">
    <property type="entry name" value="HTTM"/>
    <property type="match status" value="1"/>
</dbReference>
<evidence type="ECO:0000256" key="1">
    <source>
        <dbReference type="ARBA" id="ARBA00004127"/>
    </source>
</evidence>
<feature type="transmembrane region" description="Helical" evidence="7">
    <location>
        <begin position="148"/>
        <end position="166"/>
    </location>
</feature>
<proteinExistence type="predicted"/>
<dbReference type="SMART" id="SM00752">
    <property type="entry name" value="HTTM"/>
    <property type="match status" value="1"/>
</dbReference>
<dbReference type="KEGG" id="mgel:G5B37_09215"/>
<evidence type="ECO:0000256" key="7">
    <source>
        <dbReference type="SAM" id="Phobius"/>
    </source>
</evidence>
<dbReference type="PANTHER" id="PTHR12639">
    <property type="entry name" value="VITAMIN K-DEPENDENT GAMMA-CARBOXYLASE"/>
    <property type="match status" value="1"/>
</dbReference>
<keyword evidence="6" id="KW-0456">Lyase</keyword>
<evidence type="ECO:0000313" key="10">
    <source>
        <dbReference type="Proteomes" id="UP000505306"/>
    </source>
</evidence>
<evidence type="ECO:0000259" key="8">
    <source>
        <dbReference type="SMART" id="SM00752"/>
    </source>
</evidence>
<keyword evidence="3 7" id="KW-1133">Transmembrane helix</keyword>
<dbReference type="PANTHER" id="PTHR12639:SF7">
    <property type="entry name" value="HTTM DOMAIN-CONTAINING PROTEIN"/>
    <property type="match status" value="1"/>
</dbReference>
<dbReference type="Proteomes" id="UP000505306">
    <property type="component" value="Chromosome"/>
</dbReference>
<accession>A0A6G6GMF1</accession>
<dbReference type="InterPro" id="IPR053934">
    <property type="entry name" value="HTTM_dom"/>
</dbReference>
<dbReference type="RefSeq" id="WP_164679745.1">
    <property type="nucleotide sequence ID" value="NZ_CP049057.1"/>
</dbReference>
<dbReference type="AlphaFoldDB" id="A0A6G6GMF1"/>
<comment type="subcellular location">
    <subcellularLocation>
        <location evidence="1">Endomembrane system</location>
        <topology evidence="1">Multi-pass membrane protein</topology>
    </subcellularLocation>
</comment>
<dbReference type="InterPro" id="IPR011020">
    <property type="entry name" value="HTTM-like"/>
</dbReference>
<evidence type="ECO:0000313" key="9">
    <source>
        <dbReference type="EMBL" id="QIE59732.1"/>
    </source>
</evidence>
<feature type="transmembrane region" description="Helical" evidence="7">
    <location>
        <begin position="15"/>
        <end position="38"/>
    </location>
</feature>
<dbReference type="EMBL" id="CP049057">
    <property type="protein sequence ID" value="QIE59732.1"/>
    <property type="molecule type" value="Genomic_DNA"/>
</dbReference>
<feature type="transmembrane region" description="Helical" evidence="7">
    <location>
        <begin position="234"/>
        <end position="261"/>
    </location>
</feature>
<dbReference type="GO" id="GO:0019842">
    <property type="term" value="F:vitamin binding"/>
    <property type="evidence" value="ECO:0007669"/>
    <property type="project" value="TreeGrafter"/>
</dbReference>
<evidence type="ECO:0000256" key="6">
    <source>
        <dbReference type="ARBA" id="ARBA00023239"/>
    </source>
</evidence>
<evidence type="ECO:0000256" key="3">
    <source>
        <dbReference type="ARBA" id="ARBA00022989"/>
    </source>
</evidence>
<feature type="transmembrane region" description="Helical" evidence="7">
    <location>
        <begin position="109"/>
        <end position="127"/>
    </location>
</feature>
<feature type="transmembrane region" description="Helical" evidence="7">
    <location>
        <begin position="65"/>
        <end position="82"/>
    </location>
</feature>
<keyword evidence="2 7" id="KW-0812">Transmembrane</keyword>
<evidence type="ECO:0000256" key="5">
    <source>
        <dbReference type="ARBA" id="ARBA00023157"/>
    </source>
</evidence>
<gene>
    <name evidence="9" type="ORF">G5B37_09215</name>
</gene>
<feature type="transmembrane region" description="Helical" evidence="7">
    <location>
        <begin position="200"/>
        <end position="222"/>
    </location>
</feature>
<reference evidence="9 10" key="1">
    <citation type="submission" date="2020-02" db="EMBL/GenBank/DDBJ databases">
        <title>Complete genome sequence of Flavobacteriaceae bacterium.</title>
        <authorList>
            <person name="Kim S.-J."/>
            <person name="Kim Y.-S."/>
            <person name="Kim K.-H."/>
        </authorList>
    </citation>
    <scope>NUCLEOTIDE SEQUENCE [LARGE SCALE GENOMIC DNA]</scope>
    <source>
        <strain evidence="9 10">RR4-40</strain>
    </source>
</reference>
<keyword evidence="4 7" id="KW-0472">Membrane</keyword>
<evidence type="ECO:0000256" key="2">
    <source>
        <dbReference type="ARBA" id="ARBA00022692"/>
    </source>
</evidence>
<evidence type="ECO:0000256" key="4">
    <source>
        <dbReference type="ARBA" id="ARBA00023136"/>
    </source>
</evidence>
<dbReference type="GO" id="GO:0012505">
    <property type="term" value="C:endomembrane system"/>
    <property type="evidence" value="ECO:0007669"/>
    <property type="project" value="UniProtKB-SubCell"/>
</dbReference>
<dbReference type="InterPro" id="IPR053935">
    <property type="entry name" value="VKGC_lumenal_dom"/>
</dbReference>
<sequence length="447" mass="52940">MNKFLFKHIDNTGLVLWRVVFGALIAIEAFGAIATGWVRRTLIEPDFTFNFIGFDFLQPLPGDGMYYYFILMGIFGLMVMVGYKYRFSMACYALMWTCVYLMQKTSYNNHYYLMMLLCWLMVFLPANRWFSIDAQQNSKLKSPSVPRWTYLVVIFQVWIVYTYASVAKWYPDWLNATVTELFMKSKSDYWLIGSFLQLDWVHWCIAYVGIIFDLLIVPLLLYKRTRVIGFAISVFFHLFNSIVFQIGIFPYMSIAFALFFFSSETLQKRFLPKKTLYTAGEIKVPNYKPLLVGVFSVYFIVQIALPLRHWAFQDDVLWTEEGHRLSWRMMLRSKGSRLIVYTQEENSDERKIYRWRDLLSKKQQRSAKSKPDMLWRLAKEIKKAEAAKGKNVKVFMDVKLRINGGRYHQFVTPDTDISAEKWLPLKHLDWIEPRPADYHKVAEKKEE</sequence>
<dbReference type="InterPro" id="IPR007782">
    <property type="entry name" value="VKG_COase"/>
</dbReference>
<dbReference type="Pfam" id="PF22777">
    <property type="entry name" value="VKGC_lumenal_dom"/>
    <property type="match status" value="1"/>
</dbReference>
<keyword evidence="10" id="KW-1185">Reference proteome</keyword>